<keyword evidence="1" id="KW-0489">Methyltransferase</keyword>
<dbReference type="AlphaFoldDB" id="A0AAE0KU85"/>
<dbReference type="Pfam" id="PF25904">
    <property type="entry name" value="Tmrp11_N"/>
    <property type="match status" value="1"/>
</dbReference>
<organism evidence="5 6">
    <name type="scientific">Cymbomonas tetramitiformis</name>
    <dbReference type="NCBI Taxonomy" id="36881"/>
    <lineage>
        <taxon>Eukaryota</taxon>
        <taxon>Viridiplantae</taxon>
        <taxon>Chlorophyta</taxon>
        <taxon>Pyramimonadophyceae</taxon>
        <taxon>Pyramimonadales</taxon>
        <taxon>Pyramimonadaceae</taxon>
        <taxon>Cymbomonas</taxon>
    </lineage>
</organism>
<dbReference type="PANTHER" id="PTHR13370:SF3">
    <property type="entry name" value="TRNA (GUANINE(10)-N2)-METHYLTRANSFERASE HOMOLOG"/>
    <property type="match status" value="1"/>
</dbReference>
<reference evidence="5 6" key="1">
    <citation type="journal article" date="2015" name="Genome Biol. Evol.">
        <title>Comparative Genomics of a Bacterivorous Green Alga Reveals Evolutionary Causalities and Consequences of Phago-Mixotrophic Mode of Nutrition.</title>
        <authorList>
            <person name="Burns J.A."/>
            <person name="Paasch A."/>
            <person name="Narechania A."/>
            <person name="Kim E."/>
        </authorList>
    </citation>
    <scope>NUCLEOTIDE SEQUENCE [LARGE SCALE GENOMIC DNA]</scope>
    <source>
        <strain evidence="5 6">PLY_AMNH</strain>
    </source>
</reference>
<dbReference type="Gene3D" id="3.40.50.150">
    <property type="entry name" value="Vaccinia Virus protein VP39"/>
    <property type="match status" value="1"/>
</dbReference>
<protein>
    <submittedName>
        <fullName evidence="5">Uncharacterized protein</fullName>
    </submittedName>
</protein>
<feature type="domain" description="tRNA (guanine(10)-N(2))-methyltransferase TRMT11 N-terminal" evidence="4">
    <location>
        <begin position="2"/>
        <end position="179"/>
    </location>
</feature>
<dbReference type="Proteomes" id="UP001190700">
    <property type="component" value="Unassembled WGS sequence"/>
</dbReference>
<dbReference type="EMBL" id="LGRX02017486">
    <property type="protein sequence ID" value="KAK3260705.1"/>
    <property type="molecule type" value="Genomic_DNA"/>
</dbReference>
<dbReference type="InterPro" id="IPR029063">
    <property type="entry name" value="SAM-dependent_MTases_sf"/>
</dbReference>
<name>A0AAE0KU85_9CHLO</name>
<dbReference type="SUPFAM" id="SSF53335">
    <property type="entry name" value="S-adenosyl-L-methionine-dependent methyltransferases"/>
    <property type="match status" value="1"/>
</dbReference>
<feature type="domain" description="Ribosomal RNA large subunit methyltransferase K/L-like methyltransferase" evidence="3">
    <location>
        <begin position="190"/>
        <end position="241"/>
    </location>
</feature>
<evidence type="ECO:0000256" key="2">
    <source>
        <dbReference type="ARBA" id="ARBA00022679"/>
    </source>
</evidence>
<evidence type="ECO:0000259" key="4">
    <source>
        <dbReference type="Pfam" id="PF25904"/>
    </source>
</evidence>
<sequence>MWYLCYFLHRHLDFRRQEVQALADTCGCGKEIEWRIPVAGNEDSPFWYINIPMESQAVSIGRRAMLVKGIYEVWGEGTTWEECAEEIKKYPEERITPYTKENTTFKVVVEGFGKSITREEQMSYIHSMTFIDFQGKVSIKNAEHTFSLIKAADPTTNNGLLGDILQERFYFGREVAVCDRSVIPKYNLSQRDFIGSTSMDPELSFMMCNMTGVEKGSLVLDPFVGTGSILVSASHKGAYVIGAPHTEPAAASHGPPQLRGRTICHLPVQRFTLPVSRVTDPS</sequence>
<evidence type="ECO:0000256" key="1">
    <source>
        <dbReference type="ARBA" id="ARBA00022603"/>
    </source>
</evidence>
<gene>
    <name evidence="5" type="ORF">CYMTET_30355</name>
</gene>
<comment type="caution">
    <text evidence="5">The sequence shown here is derived from an EMBL/GenBank/DDBJ whole genome shotgun (WGS) entry which is preliminary data.</text>
</comment>
<dbReference type="Pfam" id="PF01170">
    <property type="entry name" value="UPF0020"/>
    <property type="match status" value="1"/>
</dbReference>
<evidence type="ECO:0000313" key="5">
    <source>
        <dbReference type="EMBL" id="KAK3260705.1"/>
    </source>
</evidence>
<dbReference type="GO" id="GO:0008168">
    <property type="term" value="F:methyltransferase activity"/>
    <property type="evidence" value="ECO:0007669"/>
    <property type="project" value="UniProtKB-KW"/>
</dbReference>
<accession>A0AAE0KU85</accession>
<dbReference type="PIRSF" id="PIRSF017259">
    <property type="entry name" value="tRNA_mtfrase_TRM11"/>
    <property type="match status" value="1"/>
</dbReference>
<keyword evidence="6" id="KW-1185">Reference proteome</keyword>
<evidence type="ECO:0000313" key="6">
    <source>
        <dbReference type="Proteomes" id="UP001190700"/>
    </source>
</evidence>
<proteinExistence type="predicted"/>
<dbReference type="GO" id="GO:0005737">
    <property type="term" value="C:cytoplasm"/>
    <property type="evidence" value="ECO:0007669"/>
    <property type="project" value="TreeGrafter"/>
</dbReference>
<dbReference type="GO" id="GO:0032259">
    <property type="term" value="P:methylation"/>
    <property type="evidence" value="ECO:0007669"/>
    <property type="project" value="UniProtKB-KW"/>
</dbReference>
<evidence type="ECO:0000259" key="3">
    <source>
        <dbReference type="Pfam" id="PF01170"/>
    </source>
</evidence>
<dbReference type="InterPro" id="IPR059073">
    <property type="entry name" value="TRMT11_N"/>
</dbReference>
<dbReference type="InterPro" id="IPR000241">
    <property type="entry name" value="RlmKL-like_Mtase"/>
</dbReference>
<dbReference type="GO" id="GO:0043527">
    <property type="term" value="C:tRNA methyltransferase complex"/>
    <property type="evidence" value="ECO:0007669"/>
    <property type="project" value="UniProtKB-ARBA"/>
</dbReference>
<dbReference type="PANTHER" id="PTHR13370">
    <property type="entry name" value="RNA METHYLASE-RELATED"/>
    <property type="match status" value="1"/>
</dbReference>
<keyword evidence="2" id="KW-0808">Transferase</keyword>